<dbReference type="VEuPathDB" id="FungiDB:AMAG_15767"/>
<feature type="compositionally biased region" description="Basic and acidic residues" evidence="4">
    <location>
        <begin position="365"/>
        <end position="384"/>
    </location>
</feature>
<evidence type="ECO:0000313" key="6">
    <source>
        <dbReference type="Proteomes" id="UP000054350"/>
    </source>
</evidence>
<feature type="region of interest" description="Disordered" evidence="4">
    <location>
        <begin position="1"/>
        <end position="205"/>
    </location>
</feature>
<reference evidence="6" key="2">
    <citation type="submission" date="2009-11" db="EMBL/GenBank/DDBJ databases">
        <title>The Genome Sequence of Allomyces macrogynus strain ATCC 38327.</title>
        <authorList>
            <consortium name="The Broad Institute Genome Sequencing Platform"/>
            <person name="Russ C."/>
            <person name="Cuomo C."/>
            <person name="Shea T."/>
            <person name="Young S.K."/>
            <person name="Zeng Q."/>
            <person name="Koehrsen M."/>
            <person name="Haas B."/>
            <person name="Borodovsky M."/>
            <person name="Guigo R."/>
            <person name="Alvarado L."/>
            <person name="Berlin A."/>
            <person name="Borenstein D."/>
            <person name="Chen Z."/>
            <person name="Engels R."/>
            <person name="Freedman E."/>
            <person name="Gellesch M."/>
            <person name="Goldberg J."/>
            <person name="Griggs A."/>
            <person name="Gujja S."/>
            <person name="Heiman D."/>
            <person name="Hepburn T."/>
            <person name="Howarth C."/>
            <person name="Jen D."/>
            <person name="Larson L."/>
            <person name="Lewis B."/>
            <person name="Mehta T."/>
            <person name="Park D."/>
            <person name="Pearson M."/>
            <person name="Roberts A."/>
            <person name="Saif S."/>
            <person name="Shenoy N."/>
            <person name="Sisk P."/>
            <person name="Stolte C."/>
            <person name="Sykes S."/>
            <person name="Walk T."/>
            <person name="White J."/>
            <person name="Yandava C."/>
            <person name="Burger G."/>
            <person name="Gray M.W."/>
            <person name="Holland P.W.H."/>
            <person name="King N."/>
            <person name="Lang F.B.F."/>
            <person name="Roger A.J."/>
            <person name="Ruiz-Trillo I."/>
            <person name="Lander E."/>
            <person name="Nusbaum C."/>
        </authorList>
    </citation>
    <scope>NUCLEOTIDE SEQUENCE [LARGE SCALE GENOMIC DNA]</scope>
    <source>
        <strain evidence="6">ATCC 38327</strain>
    </source>
</reference>
<dbReference type="eggNOG" id="KOG2172">
    <property type="taxonomic scope" value="Eukaryota"/>
</dbReference>
<evidence type="ECO:0000256" key="4">
    <source>
        <dbReference type="SAM" id="MobiDB-lite"/>
    </source>
</evidence>
<organism evidence="5 6">
    <name type="scientific">Allomyces macrogynus (strain ATCC 38327)</name>
    <name type="common">Allomyces javanicus var. macrogynus</name>
    <dbReference type="NCBI Taxonomy" id="578462"/>
    <lineage>
        <taxon>Eukaryota</taxon>
        <taxon>Fungi</taxon>
        <taxon>Fungi incertae sedis</taxon>
        <taxon>Blastocladiomycota</taxon>
        <taxon>Blastocladiomycetes</taxon>
        <taxon>Blastocladiales</taxon>
        <taxon>Blastocladiaceae</taxon>
        <taxon>Allomyces</taxon>
    </lineage>
</organism>
<protein>
    <recommendedName>
        <fullName evidence="7">U3 small nucleolar RNA-associated protein 14</fullName>
    </recommendedName>
</protein>
<dbReference type="GO" id="GO:0006364">
    <property type="term" value="P:rRNA processing"/>
    <property type="evidence" value="ECO:0007669"/>
    <property type="project" value="InterPro"/>
</dbReference>
<dbReference type="AlphaFoldDB" id="A0A0L0T9S7"/>
<proteinExistence type="predicted"/>
<evidence type="ECO:0000256" key="2">
    <source>
        <dbReference type="ARBA" id="ARBA00022553"/>
    </source>
</evidence>
<evidence type="ECO:0000313" key="5">
    <source>
        <dbReference type="EMBL" id="KNE71558.1"/>
    </source>
</evidence>
<sequence>MIVEQMQEEGGLQRQIRGSKGDDEDGGASDVEMDPRRAGAEPETAPQKGLFGMKFMVKAQEARQKALDEADRDDYDGVSDSDKPLPGRRVIGKKPGKPAAPEKDVVTDVTFDVPKSFGDDGEEVDEGANPWTQAQSGAASKDKDGATQKLGKLQRKQQKILESAAKAGQTEEDKPKLNMDVDSVTRVDLGDDDEGSDAEPSGDGRKIVFQQQDLVAMAFAGDDVVREFEDEKDALVESEAPQEIDMTLPGWGSWGGTTIAPKANVVVKKVAGTAKTARKDAKLGHVIISERRQKKIDKYMATSLPQPFQSKEQYELAMQQTIGKEWVTAESLRSMTAPKVQVAAGAVIEPLRFIKQDADDWAAKKEAMKKDAREKAKDARDKAKAAKRGSAGMAGKAGAGQK</sequence>
<reference evidence="5 6" key="1">
    <citation type="submission" date="2009-11" db="EMBL/GenBank/DDBJ databases">
        <title>Annotation of Allomyces macrogynus ATCC 38327.</title>
        <authorList>
            <consortium name="The Broad Institute Genome Sequencing Platform"/>
            <person name="Russ C."/>
            <person name="Cuomo C."/>
            <person name="Burger G."/>
            <person name="Gray M.W."/>
            <person name="Holland P.W.H."/>
            <person name="King N."/>
            <person name="Lang F.B.F."/>
            <person name="Roger A.J."/>
            <person name="Ruiz-Trillo I."/>
            <person name="Young S.K."/>
            <person name="Zeng Q."/>
            <person name="Gargeya S."/>
            <person name="Fitzgerald M."/>
            <person name="Haas B."/>
            <person name="Abouelleil A."/>
            <person name="Alvarado L."/>
            <person name="Arachchi H.M."/>
            <person name="Berlin A."/>
            <person name="Chapman S.B."/>
            <person name="Gearin G."/>
            <person name="Goldberg J."/>
            <person name="Griggs A."/>
            <person name="Gujja S."/>
            <person name="Hansen M."/>
            <person name="Heiman D."/>
            <person name="Howarth C."/>
            <person name="Larimer J."/>
            <person name="Lui A."/>
            <person name="MacDonald P.J.P."/>
            <person name="McCowen C."/>
            <person name="Montmayeur A."/>
            <person name="Murphy C."/>
            <person name="Neiman D."/>
            <person name="Pearson M."/>
            <person name="Priest M."/>
            <person name="Roberts A."/>
            <person name="Saif S."/>
            <person name="Shea T."/>
            <person name="Sisk P."/>
            <person name="Stolte C."/>
            <person name="Sykes S."/>
            <person name="Wortman J."/>
            <person name="Nusbaum C."/>
            <person name="Birren B."/>
        </authorList>
    </citation>
    <scope>NUCLEOTIDE SEQUENCE [LARGE SCALE GENOMIC DNA]</scope>
    <source>
        <strain evidence="5 6">ATCC 38327</strain>
    </source>
</reference>
<dbReference type="Proteomes" id="UP000054350">
    <property type="component" value="Unassembled WGS sequence"/>
</dbReference>
<dbReference type="OrthoDB" id="277439at2759"/>
<comment type="subcellular location">
    <subcellularLocation>
        <location evidence="1">Nucleus</location>
        <location evidence="1">Nucleolus</location>
    </subcellularLocation>
</comment>
<dbReference type="GO" id="GO:0032040">
    <property type="term" value="C:small-subunit processome"/>
    <property type="evidence" value="ECO:0007669"/>
    <property type="project" value="InterPro"/>
</dbReference>
<dbReference type="STRING" id="578462.A0A0L0T9S7"/>
<keyword evidence="2" id="KW-0597">Phosphoprotein</keyword>
<dbReference type="EMBL" id="GG745372">
    <property type="protein sequence ID" value="KNE71558.1"/>
    <property type="molecule type" value="Genomic_DNA"/>
</dbReference>
<name>A0A0L0T9S7_ALLM3</name>
<dbReference type="Pfam" id="PF04615">
    <property type="entry name" value="Utp14"/>
    <property type="match status" value="1"/>
</dbReference>
<feature type="compositionally biased region" description="Basic and acidic residues" evidence="4">
    <location>
        <begin position="169"/>
        <end position="189"/>
    </location>
</feature>
<evidence type="ECO:0000256" key="1">
    <source>
        <dbReference type="ARBA" id="ARBA00004604"/>
    </source>
</evidence>
<dbReference type="InterPro" id="IPR006709">
    <property type="entry name" value="SSU_processome_Utp14"/>
</dbReference>
<feature type="compositionally biased region" description="Acidic residues" evidence="4">
    <location>
        <begin position="70"/>
        <end position="79"/>
    </location>
</feature>
<feature type="region of interest" description="Disordered" evidence="4">
    <location>
        <begin position="365"/>
        <end position="402"/>
    </location>
</feature>
<evidence type="ECO:0000256" key="3">
    <source>
        <dbReference type="ARBA" id="ARBA00023242"/>
    </source>
</evidence>
<feature type="compositionally biased region" description="Basic and acidic residues" evidence="4">
    <location>
        <begin position="60"/>
        <end position="69"/>
    </location>
</feature>
<dbReference type="PANTHER" id="PTHR14150:SF12">
    <property type="entry name" value="U3 SMALL NUCLEOLAR RNA-ASSOCIATED PROTEIN 14 HOMOLOG A"/>
    <property type="match status" value="1"/>
</dbReference>
<accession>A0A0L0T9S7</accession>
<evidence type="ECO:0008006" key="7">
    <source>
        <dbReference type="Google" id="ProtNLM"/>
    </source>
</evidence>
<dbReference type="PANTHER" id="PTHR14150">
    <property type="entry name" value="U3 SMALL NUCLEOLAR RNA-ASSOCIATED PROTEIN 14"/>
    <property type="match status" value="1"/>
</dbReference>
<gene>
    <name evidence="5" type="ORF">AMAG_15767</name>
</gene>
<keyword evidence="3" id="KW-0539">Nucleus</keyword>
<keyword evidence="6" id="KW-1185">Reference proteome</keyword>